<feature type="domain" description="Protein kinase" evidence="7">
    <location>
        <begin position="8"/>
        <end position="283"/>
    </location>
</feature>
<evidence type="ECO:0000259" key="7">
    <source>
        <dbReference type="PROSITE" id="PS50011"/>
    </source>
</evidence>
<dbReference type="Proteomes" id="UP000249169">
    <property type="component" value="Unassembled WGS sequence"/>
</dbReference>
<comment type="caution">
    <text evidence="8">The sequence shown here is derived from an EMBL/GenBank/DDBJ whole genome shotgun (WGS) entry which is preliminary data.</text>
</comment>
<dbReference type="Pfam" id="PF14559">
    <property type="entry name" value="TPR_19"/>
    <property type="match status" value="1"/>
</dbReference>
<reference evidence="8 9" key="1">
    <citation type="submission" date="2018-05" db="EMBL/GenBank/DDBJ databases">
        <title>Lujinxingia marina gen. nov. sp. nov., a new facultative anaerobic member of the class Deltaproteobacteria, and proposal of Lujinxingaceae fam. nov.</title>
        <authorList>
            <person name="Li C.-M."/>
        </authorList>
    </citation>
    <scope>NUCLEOTIDE SEQUENCE [LARGE SCALE GENOMIC DNA]</scope>
    <source>
        <strain evidence="8 9">B210</strain>
    </source>
</reference>
<dbReference type="SMART" id="SM00220">
    <property type="entry name" value="S_TKc"/>
    <property type="match status" value="1"/>
</dbReference>
<dbReference type="EMBL" id="QHKO01000002">
    <property type="protein sequence ID" value="RAL23943.1"/>
    <property type="molecule type" value="Genomic_DNA"/>
</dbReference>
<dbReference type="InterPro" id="IPR011990">
    <property type="entry name" value="TPR-like_helical_dom_sf"/>
</dbReference>
<dbReference type="PROSITE" id="PS50011">
    <property type="entry name" value="PROTEIN_KINASE_DOM"/>
    <property type="match status" value="1"/>
</dbReference>
<evidence type="ECO:0000256" key="2">
    <source>
        <dbReference type="ARBA" id="ARBA00022741"/>
    </source>
</evidence>
<accession>A0A328C811</accession>
<dbReference type="InterPro" id="IPR000719">
    <property type="entry name" value="Prot_kinase_dom"/>
</dbReference>
<dbReference type="GO" id="GO:0005524">
    <property type="term" value="F:ATP binding"/>
    <property type="evidence" value="ECO:0007669"/>
    <property type="project" value="UniProtKB-UniRule"/>
</dbReference>
<dbReference type="SUPFAM" id="SSF52540">
    <property type="entry name" value="P-loop containing nucleoside triphosphate hydrolases"/>
    <property type="match status" value="1"/>
</dbReference>
<evidence type="ECO:0000313" key="8">
    <source>
        <dbReference type="EMBL" id="RAL23943.1"/>
    </source>
</evidence>
<dbReference type="Pfam" id="PF00069">
    <property type="entry name" value="Pkinase"/>
    <property type="match status" value="1"/>
</dbReference>
<dbReference type="GO" id="GO:0004674">
    <property type="term" value="F:protein serine/threonine kinase activity"/>
    <property type="evidence" value="ECO:0007669"/>
    <property type="project" value="TreeGrafter"/>
</dbReference>
<dbReference type="InterPro" id="IPR011009">
    <property type="entry name" value="Kinase-like_dom_sf"/>
</dbReference>
<dbReference type="Gene3D" id="1.25.40.10">
    <property type="entry name" value="Tetratricopeptide repeat domain"/>
    <property type="match status" value="2"/>
</dbReference>
<dbReference type="PANTHER" id="PTHR43289:SF30">
    <property type="entry name" value="NON-SPECIFIC SERINE_THREONINE PROTEIN KINASE"/>
    <property type="match status" value="1"/>
</dbReference>
<keyword evidence="3" id="KW-0418">Kinase</keyword>
<dbReference type="Gene3D" id="3.40.50.300">
    <property type="entry name" value="P-loop containing nucleotide triphosphate hydrolases"/>
    <property type="match status" value="1"/>
</dbReference>
<evidence type="ECO:0000256" key="5">
    <source>
        <dbReference type="PROSITE-ProRule" id="PRU10141"/>
    </source>
</evidence>
<evidence type="ECO:0000256" key="6">
    <source>
        <dbReference type="SAM" id="MobiDB-lite"/>
    </source>
</evidence>
<keyword evidence="1" id="KW-0808">Transferase</keyword>
<dbReference type="OrthoDB" id="5476503at2"/>
<dbReference type="InterPro" id="IPR041664">
    <property type="entry name" value="AAA_16"/>
</dbReference>
<evidence type="ECO:0000313" key="9">
    <source>
        <dbReference type="Proteomes" id="UP000249169"/>
    </source>
</evidence>
<protein>
    <recommendedName>
        <fullName evidence="7">Protein kinase domain-containing protein</fullName>
    </recommendedName>
</protein>
<keyword evidence="9" id="KW-1185">Reference proteome</keyword>
<dbReference type="InterPro" id="IPR017441">
    <property type="entry name" value="Protein_kinase_ATP_BS"/>
</dbReference>
<dbReference type="PANTHER" id="PTHR43289">
    <property type="entry name" value="MITOGEN-ACTIVATED PROTEIN KINASE KINASE KINASE 20-RELATED"/>
    <property type="match status" value="1"/>
</dbReference>
<dbReference type="AlphaFoldDB" id="A0A328C811"/>
<dbReference type="Gene3D" id="1.10.510.10">
    <property type="entry name" value="Transferase(Phosphotransferase) domain 1"/>
    <property type="match status" value="1"/>
</dbReference>
<keyword evidence="4 5" id="KW-0067">ATP-binding</keyword>
<organism evidence="8 9">
    <name type="scientific">Lujinxingia litoralis</name>
    <dbReference type="NCBI Taxonomy" id="2211119"/>
    <lineage>
        <taxon>Bacteria</taxon>
        <taxon>Deltaproteobacteria</taxon>
        <taxon>Bradymonadales</taxon>
        <taxon>Lujinxingiaceae</taxon>
        <taxon>Lujinxingia</taxon>
    </lineage>
</organism>
<evidence type="ECO:0000256" key="4">
    <source>
        <dbReference type="ARBA" id="ARBA00022840"/>
    </source>
</evidence>
<sequence>MTITLANFLLNRPLGRGGMGEVWHATHVPTGTELAIKIITSKRAVDPHFLQGFHREVRAVARLAHPGIIRVFDTAIITEEEARQAPELLTLDSPYLVMELAGGSLRDLSVRSLRFSQQRAILLNILEALSHAHARGVIHRDLKPENVLMVHGPDGPTLKLSDFGLAHALDERPTPEQTSRVAGTPRFMAPEQILAQWYHQGPWTDLYALGCLAFWLASGSPPYSGTTTEEILHAHLHRPLPPLETDIDLPAPFGAWIGRLLAKHHDDRYQFAADAAFDLRQLTPHSESPADATHVPPLPPLPIASSHTAAEDEASRTLLISPHPPHTFTRPATPKTPASSTHTHGPPFPQTWESPLDRIALAPDHLRGTGLGLFGLRPIPMVDRIPWRDALWRSLRQVHTQRTPRAVLLEGPSGVGKTRQASWLCQRAHERGVAHSALAPHSPIASQTQGLTALLNDLLQTHNLPHEQRLAHLRDLLSRSGPLAPDDLLDCIELAHLTNPNLHPEASRATPQQRYALIARVLKRLHPHRPLILHLDDVHYGLDSLALALFLLDLPENLAPAVLIVATARPDLIITRQAEAELLNRLKHHPATTHLPVDPLKDEDHRTLVKHLLGLHSELVDDLVERTRGNPLFAVQLVGDWVARDILAPSPEGFNLRAGARAPLPDSIDTLLRDRISLLIDSITSSSHQARHALFALEIAAALGQDIDLREWTAACRLANVAIPHNLLETLTLARLANTEDHRWRFLHGALRESLQRLASEHQRWNDHHRHCARALQNLYPDLPPEVAARVGHHLFAAHQFEDCLDPLLLAADHFRLTNDFKRAIQLFEQYRQALDHLSTPLNHPRRLHLATHLARTLAKQGRTDEAMALIDALPPCDDPTLDAQRLFAAGVIARSRGDILHGLSLATACLERLRPLIHAASSPDPALTHDYAKALQLFADLHYSRANLDTAASAYRDSLSWTRKANAPSDMASAWLGLGAISLARENPEQAASDIEQARHLYLKAQNLYGVAHCDNALGEAHRLLKNAPRALHFYQRALEALQRLGVSQTGAIRFNIGLCLASQNDLPGAQPHFEDALRAMLAANSTGYQGVAHTALAACAAHTPDWNAFDHHLQQASQTLESSGMVNLDTATLAEIALDQCLLHRQTTRARQAGNIALDQLQRLNLLERLDALRLKIPPSP</sequence>
<dbReference type="SUPFAM" id="SSF56112">
    <property type="entry name" value="Protein kinase-like (PK-like)"/>
    <property type="match status" value="1"/>
</dbReference>
<dbReference type="InterPro" id="IPR027417">
    <property type="entry name" value="P-loop_NTPase"/>
</dbReference>
<dbReference type="Pfam" id="PF13191">
    <property type="entry name" value="AAA_16"/>
    <property type="match status" value="1"/>
</dbReference>
<gene>
    <name evidence="8" type="ORF">DL240_07285</name>
</gene>
<dbReference type="Pfam" id="PF13424">
    <property type="entry name" value="TPR_12"/>
    <property type="match status" value="1"/>
</dbReference>
<dbReference type="PROSITE" id="PS00107">
    <property type="entry name" value="PROTEIN_KINASE_ATP"/>
    <property type="match status" value="1"/>
</dbReference>
<name>A0A328C811_9DELT</name>
<proteinExistence type="predicted"/>
<evidence type="ECO:0000256" key="1">
    <source>
        <dbReference type="ARBA" id="ARBA00022679"/>
    </source>
</evidence>
<dbReference type="PROSITE" id="PS00108">
    <property type="entry name" value="PROTEIN_KINASE_ST"/>
    <property type="match status" value="1"/>
</dbReference>
<evidence type="ECO:0000256" key="3">
    <source>
        <dbReference type="ARBA" id="ARBA00022777"/>
    </source>
</evidence>
<dbReference type="Gene3D" id="3.30.200.20">
    <property type="entry name" value="Phosphorylase Kinase, domain 1"/>
    <property type="match status" value="1"/>
</dbReference>
<dbReference type="InterPro" id="IPR008271">
    <property type="entry name" value="Ser/Thr_kinase_AS"/>
</dbReference>
<dbReference type="SUPFAM" id="SSF48452">
    <property type="entry name" value="TPR-like"/>
    <property type="match status" value="2"/>
</dbReference>
<dbReference type="RefSeq" id="WP_111729197.1">
    <property type="nucleotide sequence ID" value="NZ_QHKO01000002.1"/>
</dbReference>
<keyword evidence="2 5" id="KW-0547">Nucleotide-binding</keyword>
<feature type="region of interest" description="Disordered" evidence="6">
    <location>
        <begin position="285"/>
        <end position="352"/>
    </location>
</feature>
<feature type="binding site" evidence="5">
    <location>
        <position position="37"/>
    </location>
    <ligand>
        <name>ATP</name>
        <dbReference type="ChEBI" id="CHEBI:30616"/>
    </ligand>
</feature>
<dbReference type="CDD" id="cd14014">
    <property type="entry name" value="STKc_PknB_like"/>
    <property type="match status" value="1"/>
</dbReference>